<keyword evidence="4" id="KW-0378">Hydrolase</keyword>
<comment type="similarity">
    <text evidence="1">Belongs to the peptidase C19 family.</text>
</comment>
<dbReference type="PROSITE" id="PS50235">
    <property type="entry name" value="USP_3"/>
    <property type="match status" value="1"/>
</dbReference>
<dbReference type="Pfam" id="PF00443">
    <property type="entry name" value="UCH"/>
    <property type="match status" value="2"/>
</dbReference>
<reference evidence="4 5" key="1">
    <citation type="submission" date="2015-09" db="EMBL/GenBank/DDBJ databases">
        <title>Draft genome of the parasitic nematode Teladorsagia circumcincta isolate WARC Sus (inbred).</title>
        <authorList>
            <person name="Mitreva M."/>
        </authorList>
    </citation>
    <scope>NUCLEOTIDE SEQUENCE [LARGE SCALE GENOMIC DNA]</scope>
    <source>
        <strain evidence="4 5">S</strain>
    </source>
</reference>
<dbReference type="GO" id="GO:0004843">
    <property type="term" value="F:cysteine-type deubiquitinase activity"/>
    <property type="evidence" value="ECO:0007669"/>
    <property type="project" value="InterPro"/>
</dbReference>
<dbReference type="PANTHER" id="PTHR24006:SF943">
    <property type="entry name" value="UBIQUITIN CARBOXYL-TERMINAL HYDROLASE PUF"/>
    <property type="match status" value="1"/>
</dbReference>
<feature type="region of interest" description="Disordered" evidence="2">
    <location>
        <begin position="804"/>
        <end position="823"/>
    </location>
</feature>
<gene>
    <name evidence="4" type="ORF">TELCIR_01961</name>
</gene>
<dbReference type="InterPro" id="IPR050164">
    <property type="entry name" value="Peptidase_C19"/>
</dbReference>
<dbReference type="GO" id="GO:0005634">
    <property type="term" value="C:nucleus"/>
    <property type="evidence" value="ECO:0007669"/>
    <property type="project" value="TreeGrafter"/>
</dbReference>
<dbReference type="InterPro" id="IPR018200">
    <property type="entry name" value="USP_CS"/>
</dbReference>
<evidence type="ECO:0000313" key="4">
    <source>
        <dbReference type="EMBL" id="PIO75978.1"/>
    </source>
</evidence>
<sequence length="1148" mass="130082">MDQPTYLDKIRPILSYMTSEMSASDLSGVWSLRKGRMGVSADNFSTILVQIGKGLNCEQIGWLEQLFIKVNVLMLSIMWNLIGLARRKNFMTLNAVKWFVELVSSKKDLHIKDAYIKKCLDTLTVQTSCLAGLKCLCHLIDTNDDKRFRDQASARCIEYMWEVLEVVENKEIVREVMQKLIEFGSRNNDCSQYRLFLTTCYQRLDALRTLEQGELETIRNACRGCESGCKGDIHQLKNSQNALCDAVPSPDSSTPLNHSTTELSPLLLLRGIDRLLQLIAIFVESEDNLFFMPRHFPPHGGLVPGRPLRIYCRVEDDPADENCLMFRTNSHETIGQFRSRLSNRLHFVGLASVRDGICEPEDIDISIRCPRLSVSSVKCDNGKFISEKQLPGVIVHETSGESPPRSGHVVVNDTAIIVKFLTPSDPYKLLYTLEESPPRSGHVVVNDTAIIVKFLTPFDPYKLLYTLEVLSGLLVPTCASKITVATSNRLARALLHSNVYKHLLKLFALPHMIAPITPSERTRIFELLTLIFRGCETLNDSQTPEKIWVELPIYKVPDAPSGSQSIRASHAQDELGRRQLANSLEMYLCLAAILEYNRMNTEEDVLIVWRMVKRDPMQILRAVIGYASSDSRKELGEKFIVPVLSHCVFAQVLEGSSDSFWEGKNPMLALEVLSDLTVSCPRNAVRLIEWLQNYFGRLRELEWEYRPVLESRVLDHVGLQNGGGTCYMNSVLQQLFAIPGLANHLLSVEVPNDPDNENNHVGVDEEFLAVNLELHGPSLEECLEHYVNGELLEGDNAYFCKSHHSPTSPSRWGRKRRKTSSLPSMNGAESYQYELVGVVVHSGGARAGHYVSYVKERRAEMSNTFTYGKWVELNDADVRIFSATPEAMECEWFGGSFTASPNAAFSSRVDLPKERLRSYSAYVLLYEKKDTRSISVPPVKSTPCLPIHLLTAVQNENMQFLKMFFDYCRNALWRLYYESREVRVFEMSVNAIHGLLRLSSDVRQEFFQLLSSCNYQIFYSMLSSPDDVCSAWWRLVGEALCRWLEDFDEKRVPKSSKELPQELVARIVTQIRIVDSTQACCLHGAVRCLNGFARSGHSGAVRLIEAGVMQAICDLIANDWSVLLSGHRVPCWARLQRNEYLISVFGRK</sequence>
<dbReference type="GO" id="GO:0005829">
    <property type="term" value="C:cytosol"/>
    <property type="evidence" value="ECO:0007669"/>
    <property type="project" value="TreeGrafter"/>
</dbReference>
<organism evidence="4 5">
    <name type="scientific">Teladorsagia circumcincta</name>
    <name type="common">Brown stomach worm</name>
    <name type="synonym">Ostertagia circumcincta</name>
    <dbReference type="NCBI Taxonomy" id="45464"/>
    <lineage>
        <taxon>Eukaryota</taxon>
        <taxon>Metazoa</taxon>
        <taxon>Ecdysozoa</taxon>
        <taxon>Nematoda</taxon>
        <taxon>Chromadorea</taxon>
        <taxon>Rhabditida</taxon>
        <taxon>Rhabditina</taxon>
        <taxon>Rhabditomorpha</taxon>
        <taxon>Strongyloidea</taxon>
        <taxon>Trichostrongylidae</taxon>
        <taxon>Teladorsagia</taxon>
    </lineage>
</organism>
<dbReference type="InterPro" id="IPR001394">
    <property type="entry name" value="Peptidase_C19_UCH"/>
</dbReference>
<feature type="domain" description="USP" evidence="3">
    <location>
        <begin position="536"/>
        <end position="929"/>
    </location>
</feature>
<evidence type="ECO:0000259" key="3">
    <source>
        <dbReference type="PROSITE" id="PS50235"/>
    </source>
</evidence>
<dbReference type="SUPFAM" id="SSF54001">
    <property type="entry name" value="Cysteine proteinases"/>
    <property type="match status" value="1"/>
</dbReference>
<evidence type="ECO:0000313" key="5">
    <source>
        <dbReference type="Proteomes" id="UP000230423"/>
    </source>
</evidence>
<dbReference type="InterPro" id="IPR028889">
    <property type="entry name" value="USP"/>
</dbReference>
<dbReference type="Proteomes" id="UP000230423">
    <property type="component" value="Unassembled WGS sequence"/>
</dbReference>
<keyword evidence="5" id="KW-1185">Reference proteome</keyword>
<dbReference type="InterPro" id="IPR038765">
    <property type="entry name" value="Papain-like_cys_pep_sf"/>
</dbReference>
<dbReference type="EMBL" id="KZ345089">
    <property type="protein sequence ID" value="PIO75978.1"/>
    <property type="molecule type" value="Genomic_DNA"/>
</dbReference>
<dbReference type="PROSITE" id="PS00972">
    <property type="entry name" value="USP_1"/>
    <property type="match status" value="1"/>
</dbReference>
<protein>
    <submittedName>
        <fullName evidence="4">Ubiquitinyl hydrolase 1</fullName>
    </submittedName>
</protein>
<dbReference type="PROSITE" id="PS00973">
    <property type="entry name" value="USP_2"/>
    <property type="match status" value="1"/>
</dbReference>
<name>A0A2G9V0G8_TELCI</name>
<dbReference type="GO" id="GO:0016579">
    <property type="term" value="P:protein deubiquitination"/>
    <property type="evidence" value="ECO:0007669"/>
    <property type="project" value="InterPro"/>
</dbReference>
<accession>A0A2G9V0G8</accession>
<dbReference type="AlphaFoldDB" id="A0A2G9V0G8"/>
<dbReference type="PANTHER" id="PTHR24006">
    <property type="entry name" value="UBIQUITIN CARBOXYL-TERMINAL HYDROLASE"/>
    <property type="match status" value="1"/>
</dbReference>
<dbReference type="Gene3D" id="3.90.70.10">
    <property type="entry name" value="Cysteine proteinases"/>
    <property type="match status" value="2"/>
</dbReference>
<dbReference type="OrthoDB" id="289038at2759"/>
<evidence type="ECO:0000256" key="2">
    <source>
        <dbReference type="SAM" id="MobiDB-lite"/>
    </source>
</evidence>
<evidence type="ECO:0000256" key="1">
    <source>
        <dbReference type="ARBA" id="ARBA00009085"/>
    </source>
</evidence>
<proteinExistence type="inferred from homology"/>